<evidence type="ECO:0000256" key="3">
    <source>
        <dbReference type="ARBA" id="ARBA00007811"/>
    </source>
</evidence>
<keyword evidence="8 14" id="KW-1133">Transmembrane helix</keyword>
<dbReference type="AlphaFoldDB" id="A0A151XC98"/>
<evidence type="ECO:0000256" key="12">
    <source>
        <dbReference type="ARBA" id="ARBA00023239"/>
    </source>
</evidence>
<feature type="transmembrane region" description="Helical" evidence="14">
    <location>
        <begin position="153"/>
        <end position="173"/>
    </location>
</feature>
<dbReference type="PANTHER" id="PTHR11035:SF3">
    <property type="entry name" value="VERY-LONG-CHAIN (3R)-3-HYDROXYACYL-COA DEHYDRATASE"/>
    <property type="match status" value="1"/>
</dbReference>
<evidence type="ECO:0000256" key="9">
    <source>
        <dbReference type="ARBA" id="ARBA00023098"/>
    </source>
</evidence>
<evidence type="ECO:0000256" key="1">
    <source>
        <dbReference type="ARBA" id="ARBA00004141"/>
    </source>
</evidence>
<keyword evidence="10 14" id="KW-0472">Membrane</keyword>
<evidence type="ECO:0000313" key="15">
    <source>
        <dbReference type="EMBL" id="KYQ58016.1"/>
    </source>
</evidence>
<evidence type="ECO:0000256" key="2">
    <source>
        <dbReference type="ARBA" id="ARBA00005194"/>
    </source>
</evidence>
<evidence type="ECO:0000256" key="14">
    <source>
        <dbReference type="RuleBase" id="RU363109"/>
    </source>
</evidence>
<comment type="catalytic activity">
    <reaction evidence="13 14">
        <text>a very-long-chain (3R)-3-hydroxyacyl-CoA = a very-long-chain (2E)-enoyl-CoA + H2O</text>
        <dbReference type="Rhea" id="RHEA:45812"/>
        <dbReference type="ChEBI" id="CHEBI:15377"/>
        <dbReference type="ChEBI" id="CHEBI:83728"/>
        <dbReference type="ChEBI" id="CHEBI:85440"/>
        <dbReference type="EC" id="4.2.1.134"/>
    </reaction>
</comment>
<keyword evidence="16" id="KW-1185">Reference proteome</keyword>
<keyword evidence="7 14" id="KW-0276">Fatty acid metabolism</keyword>
<keyword evidence="6 14" id="KW-0812">Transmembrane</keyword>
<feature type="transmembrane region" description="Helical" evidence="14">
    <location>
        <begin position="127"/>
        <end position="146"/>
    </location>
</feature>
<dbReference type="GO" id="GO:0030148">
    <property type="term" value="P:sphingolipid biosynthetic process"/>
    <property type="evidence" value="ECO:0007669"/>
    <property type="project" value="TreeGrafter"/>
</dbReference>
<comment type="pathway">
    <text evidence="2 14">Lipid metabolism; fatty acid biosynthesis.</text>
</comment>
<evidence type="ECO:0000256" key="10">
    <source>
        <dbReference type="ARBA" id="ARBA00023136"/>
    </source>
</evidence>
<keyword evidence="5 14" id="KW-0444">Lipid biosynthesis</keyword>
<dbReference type="PANTHER" id="PTHR11035">
    <property type="entry name" value="VERY-LONG-CHAIN (3R)-3-HYDROXYACYL-COA DEHYDRATASE"/>
    <property type="match status" value="1"/>
</dbReference>
<comment type="similarity">
    <text evidence="3 14">Belongs to the very long-chain fatty acids dehydratase HACD family.</text>
</comment>
<keyword evidence="14" id="KW-0256">Endoplasmic reticulum</keyword>
<feature type="transmembrane region" description="Helical" evidence="14">
    <location>
        <begin position="193"/>
        <end position="214"/>
    </location>
</feature>
<dbReference type="EC" id="4.2.1.134" evidence="4 14"/>
<comment type="function">
    <text evidence="14">Catalyzes the third of the four reactions of the long-chain fatty acids elongation cycle. This endoplasmic reticulum-bound enzymatic process, allows the addition of two carbons to the chain of long- and very long-chain fatty acids/VLCFAs per cycle. This enzyme catalyzes the dehydration of the 3-hydroxyacyl-CoA intermediate into trans-2,3-enoyl-CoA, within each cycle of fatty acid elongation. Thereby, it participates to the production of VLCFAs of different chain lengths that are involved in multiple biological processes as precursors of membrane lipids and lipid mediators.</text>
</comment>
<feature type="transmembrane region" description="Helical" evidence="14">
    <location>
        <begin position="15"/>
        <end position="36"/>
    </location>
</feature>
<evidence type="ECO:0000256" key="5">
    <source>
        <dbReference type="ARBA" id="ARBA00022516"/>
    </source>
</evidence>
<evidence type="ECO:0000256" key="8">
    <source>
        <dbReference type="ARBA" id="ARBA00022989"/>
    </source>
</evidence>
<feature type="transmembrane region" description="Helical" evidence="14">
    <location>
        <begin position="56"/>
        <end position="76"/>
    </location>
</feature>
<gene>
    <name evidence="15" type="ORF">ALC60_03067</name>
</gene>
<dbReference type="GO" id="GO:0102158">
    <property type="term" value="F:very-long-chain (3R)-3-hydroxyacyl-CoA dehydratase activity"/>
    <property type="evidence" value="ECO:0007669"/>
    <property type="project" value="UniProtKB-EC"/>
</dbReference>
<evidence type="ECO:0000256" key="7">
    <source>
        <dbReference type="ARBA" id="ARBA00022832"/>
    </source>
</evidence>
<dbReference type="Proteomes" id="UP000075809">
    <property type="component" value="Unassembled WGS sequence"/>
</dbReference>
<dbReference type="GO" id="GO:0042761">
    <property type="term" value="P:very long-chain fatty acid biosynthetic process"/>
    <property type="evidence" value="ECO:0007669"/>
    <property type="project" value="TreeGrafter"/>
</dbReference>
<comment type="subcellular location">
    <subcellularLocation>
        <location evidence="14">Endoplasmic reticulum membrane</location>
        <topology evidence="14">Multi-pass membrane protein</topology>
    </subcellularLocation>
    <subcellularLocation>
        <location evidence="1">Membrane</location>
        <topology evidence="1">Multi-pass membrane protein</topology>
    </subcellularLocation>
</comment>
<reference evidence="15 16" key="1">
    <citation type="submission" date="2015-09" db="EMBL/GenBank/DDBJ databases">
        <title>Trachymyrmex zeteki WGS genome.</title>
        <authorList>
            <person name="Nygaard S."/>
            <person name="Hu H."/>
            <person name="Boomsma J."/>
            <person name="Zhang G."/>
        </authorList>
    </citation>
    <scope>NUCLEOTIDE SEQUENCE [LARGE SCALE GENOMIC DNA]</scope>
    <source>
        <strain evidence="15">Tzet28-1</strain>
        <tissue evidence="15">Whole body</tissue>
    </source>
</reference>
<dbReference type="UniPathway" id="UPA00094"/>
<protein>
    <recommendedName>
        <fullName evidence="4 14">Very-long-chain (3R)-3-hydroxyacyl-CoA dehydratase</fullName>
        <ecNumber evidence="4 14">4.2.1.134</ecNumber>
    </recommendedName>
</protein>
<proteinExistence type="inferred from homology"/>
<keyword evidence="12 14" id="KW-0456">Lyase</keyword>
<keyword evidence="11 14" id="KW-0275">Fatty acid biosynthesis</keyword>
<name>A0A151XC98_9HYME</name>
<organism evidence="15 16">
    <name type="scientific">Mycetomoellerius zeteki</name>
    <dbReference type="NCBI Taxonomy" id="64791"/>
    <lineage>
        <taxon>Eukaryota</taxon>
        <taxon>Metazoa</taxon>
        <taxon>Ecdysozoa</taxon>
        <taxon>Arthropoda</taxon>
        <taxon>Hexapoda</taxon>
        <taxon>Insecta</taxon>
        <taxon>Pterygota</taxon>
        <taxon>Neoptera</taxon>
        <taxon>Endopterygota</taxon>
        <taxon>Hymenoptera</taxon>
        <taxon>Apocrita</taxon>
        <taxon>Aculeata</taxon>
        <taxon>Formicoidea</taxon>
        <taxon>Formicidae</taxon>
        <taxon>Myrmicinae</taxon>
        <taxon>Mycetomoellerius</taxon>
    </lineage>
</organism>
<dbReference type="InterPro" id="IPR007482">
    <property type="entry name" value="Tyr_Pase-like_PTPLA"/>
</dbReference>
<evidence type="ECO:0000256" key="11">
    <source>
        <dbReference type="ARBA" id="ARBA00023160"/>
    </source>
</evidence>
<keyword evidence="9 14" id="KW-0443">Lipid metabolism</keyword>
<dbReference type="STRING" id="64791.A0A151XC98"/>
<accession>A0A151XC98</accession>
<evidence type="ECO:0000256" key="13">
    <source>
        <dbReference type="ARBA" id="ARBA00036671"/>
    </source>
</evidence>
<dbReference type="OrthoDB" id="46988at2759"/>
<evidence type="ECO:0000313" key="16">
    <source>
        <dbReference type="Proteomes" id="UP000075809"/>
    </source>
</evidence>
<evidence type="ECO:0000256" key="6">
    <source>
        <dbReference type="ARBA" id="ARBA00022692"/>
    </source>
</evidence>
<dbReference type="GO" id="GO:0005789">
    <property type="term" value="C:endoplasmic reticulum membrane"/>
    <property type="evidence" value="ECO:0007669"/>
    <property type="project" value="UniProtKB-SubCell"/>
</dbReference>
<dbReference type="GO" id="GO:0030497">
    <property type="term" value="P:fatty acid elongation"/>
    <property type="evidence" value="ECO:0007669"/>
    <property type="project" value="TreeGrafter"/>
</dbReference>
<evidence type="ECO:0000256" key="4">
    <source>
        <dbReference type="ARBA" id="ARBA00013122"/>
    </source>
</evidence>
<dbReference type="Pfam" id="PF04387">
    <property type="entry name" value="PTPLA"/>
    <property type="match status" value="1"/>
</dbReference>
<dbReference type="EMBL" id="KQ982314">
    <property type="protein sequence ID" value="KYQ58016.1"/>
    <property type="molecule type" value="Genomic_DNA"/>
</dbReference>
<feature type="transmembrane region" description="Helical" evidence="14">
    <location>
        <begin position="97"/>
        <end position="121"/>
    </location>
</feature>
<sequence length="234" mass="26463">MAGVKSKKPSTFSKLYLASYNLGQTLGWSYILYQIIQHYLESSSSDSTLWNKTKLPVIIFQNAALLEIIHAGIGLVPSNVLITLAQVLSRIMLVDGVLLATPYTYAAASPGLPLALIAWSIAEIIRYSYYFISLIFGIMPRVLVWLRYTTFIILYPLGVTGELLCLYTAVKYANTYPDSWSYVLPNKWNFTFSYLYLLIAVMLFYIPGFPPLYLHMFAQRRKILNPSAAAKKTN</sequence>